<organism evidence="1 2">
    <name type="scientific">Allocoleopsis franciscana PCC 7113</name>
    <dbReference type="NCBI Taxonomy" id="1173027"/>
    <lineage>
        <taxon>Bacteria</taxon>
        <taxon>Bacillati</taxon>
        <taxon>Cyanobacteriota</taxon>
        <taxon>Cyanophyceae</taxon>
        <taxon>Coleofasciculales</taxon>
        <taxon>Coleofasciculaceae</taxon>
        <taxon>Allocoleopsis</taxon>
        <taxon>Allocoleopsis franciscana</taxon>
    </lineage>
</organism>
<evidence type="ECO:0000313" key="1">
    <source>
        <dbReference type="EMBL" id="AFZ16808.1"/>
    </source>
</evidence>
<dbReference type="AlphaFoldDB" id="K9W995"/>
<dbReference type="KEGG" id="mic:Mic7113_0908"/>
<gene>
    <name evidence="1" type="ORF">Mic7113_0908</name>
</gene>
<dbReference type="EMBL" id="CP003630">
    <property type="protein sequence ID" value="AFZ16808.1"/>
    <property type="molecule type" value="Genomic_DNA"/>
</dbReference>
<dbReference type="HOGENOM" id="CLU_2955440_0_0_3"/>
<protein>
    <submittedName>
        <fullName evidence="1">Uncharacterized protein</fullName>
    </submittedName>
</protein>
<dbReference type="Proteomes" id="UP000010471">
    <property type="component" value="Chromosome"/>
</dbReference>
<accession>K9W995</accession>
<keyword evidence="2" id="KW-1185">Reference proteome</keyword>
<name>K9W995_9CYAN</name>
<sequence length="59" mass="6530">MQQTLAKAVPTSTVSLVKLFFLKRQAVIAYLRVNRAVTVKGTFLLPGQVNLSKSKQQLV</sequence>
<evidence type="ECO:0000313" key="2">
    <source>
        <dbReference type="Proteomes" id="UP000010471"/>
    </source>
</evidence>
<proteinExistence type="predicted"/>
<reference evidence="1 2" key="1">
    <citation type="submission" date="2012-06" db="EMBL/GenBank/DDBJ databases">
        <title>Finished chromosome of genome of Microcoleus sp. PCC 7113.</title>
        <authorList>
            <consortium name="US DOE Joint Genome Institute"/>
            <person name="Gugger M."/>
            <person name="Coursin T."/>
            <person name="Rippka R."/>
            <person name="Tandeau De Marsac N."/>
            <person name="Huntemann M."/>
            <person name="Wei C.-L."/>
            <person name="Han J."/>
            <person name="Detter J.C."/>
            <person name="Han C."/>
            <person name="Tapia R."/>
            <person name="Chen A."/>
            <person name="Kyrpides N."/>
            <person name="Mavromatis K."/>
            <person name="Markowitz V."/>
            <person name="Szeto E."/>
            <person name="Ivanova N."/>
            <person name="Pagani I."/>
            <person name="Pati A."/>
            <person name="Goodwin L."/>
            <person name="Nordberg H.P."/>
            <person name="Cantor M.N."/>
            <person name="Hua S.X."/>
            <person name="Woyke T."/>
            <person name="Kerfeld C.A."/>
        </authorList>
    </citation>
    <scope>NUCLEOTIDE SEQUENCE [LARGE SCALE GENOMIC DNA]</scope>
    <source>
        <strain evidence="1 2">PCC 7113</strain>
    </source>
</reference>